<dbReference type="AlphaFoldDB" id="A0A4R1QT15"/>
<dbReference type="EMBL" id="SLUL01000001">
    <property type="protein sequence ID" value="TCL53230.1"/>
    <property type="molecule type" value="Genomic_DNA"/>
</dbReference>
<evidence type="ECO:0000313" key="2">
    <source>
        <dbReference type="Proteomes" id="UP000295658"/>
    </source>
</evidence>
<proteinExistence type="predicted"/>
<organism evidence="1 2">
    <name type="scientific">Thermolongibacillus altinsuensis</name>
    <dbReference type="NCBI Taxonomy" id="575256"/>
    <lineage>
        <taxon>Bacteria</taxon>
        <taxon>Bacillati</taxon>
        <taxon>Bacillota</taxon>
        <taxon>Bacilli</taxon>
        <taxon>Bacillales</taxon>
        <taxon>Anoxybacillaceae</taxon>
        <taxon>Thermolongibacillus</taxon>
    </lineage>
</organism>
<accession>A0A4R1QT15</accession>
<dbReference type="RefSeq" id="WP_165871696.1">
    <property type="nucleotide sequence ID" value="NZ_SLUL01000001.1"/>
</dbReference>
<evidence type="ECO:0000313" key="1">
    <source>
        <dbReference type="EMBL" id="TCL53230.1"/>
    </source>
</evidence>
<name>A0A4R1QT15_9BACL</name>
<keyword evidence="2" id="KW-1185">Reference proteome</keyword>
<reference evidence="1 2" key="1">
    <citation type="submission" date="2019-03" db="EMBL/GenBank/DDBJ databases">
        <title>Genomic Encyclopedia of Type Strains, Phase IV (KMG-IV): sequencing the most valuable type-strain genomes for metagenomic binning, comparative biology and taxonomic classification.</title>
        <authorList>
            <person name="Goeker M."/>
        </authorList>
    </citation>
    <scope>NUCLEOTIDE SEQUENCE [LARGE SCALE GENOMIC DNA]</scope>
    <source>
        <strain evidence="1 2">DSM 24979</strain>
    </source>
</reference>
<sequence>MRKTNETPKPSSNKIRAIIEKYEKQGINISACKPRATMKWFRGHKGCLFSDL</sequence>
<gene>
    <name evidence="1" type="ORF">EDD69_101238</name>
</gene>
<protein>
    <submittedName>
        <fullName evidence="1">Uncharacterized protein</fullName>
    </submittedName>
</protein>
<comment type="caution">
    <text evidence="1">The sequence shown here is derived from an EMBL/GenBank/DDBJ whole genome shotgun (WGS) entry which is preliminary data.</text>
</comment>
<dbReference type="Proteomes" id="UP000295658">
    <property type="component" value="Unassembled WGS sequence"/>
</dbReference>